<keyword evidence="2" id="KW-0472">Membrane</keyword>
<evidence type="ECO:0000256" key="1">
    <source>
        <dbReference type="SAM" id="MobiDB-lite"/>
    </source>
</evidence>
<organism evidence="3 4">
    <name type="scientific">Pristionchus pacificus</name>
    <name type="common">Parasitic nematode worm</name>
    <dbReference type="NCBI Taxonomy" id="54126"/>
    <lineage>
        <taxon>Eukaryota</taxon>
        <taxon>Metazoa</taxon>
        <taxon>Ecdysozoa</taxon>
        <taxon>Nematoda</taxon>
        <taxon>Chromadorea</taxon>
        <taxon>Rhabditida</taxon>
        <taxon>Rhabditina</taxon>
        <taxon>Diplogasteromorpha</taxon>
        <taxon>Diplogasteroidea</taxon>
        <taxon>Neodiplogasteridae</taxon>
        <taxon>Pristionchus</taxon>
    </lineage>
</organism>
<dbReference type="EnsemblMetazoa" id="PPA37728.1">
    <property type="protein sequence ID" value="PPA37728.1"/>
    <property type="gene ID" value="WBGene00276097"/>
</dbReference>
<accession>A0A8R1UQ92</accession>
<evidence type="ECO:0000256" key="2">
    <source>
        <dbReference type="SAM" id="Phobius"/>
    </source>
</evidence>
<gene>
    <name evidence="3" type="primary">WBGene00276097</name>
</gene>
<proteinExistence type="predicted"/>
<reference evidence="3" key="2">
    <citation type="submission" date="2022-06" db="UniProtKB">
        <authorList>
            <consortium name="EnsemblMetazoa"/>
        </authorList>
    </citation>
    <scope>IDENTIFICATION</scope>
    <source>
        <strain evidence="3">PS312</strain>
    </source>
</reference>
<sequence>MVARHLKIHTPLNVFWICLITVTGISTFTWTCQIERALFSETHAETSGADRDISKGQAAQAA</sequence>
<reference evidence="4" key="1">
    <citation type="journal article" date="2008" name="Nat. Genet.">
        <title>The Pristionchus pacificus genome provides a unique perspective on nematode lifestyle and parasitism.</title>
        <authorList>
            <person name="Dieterich C."/>
            <person name="Clifton S.W."/>
            <person name="Schuster L.N."/>
            <person name="Chinwalla A."/>
            <person name="Delehaunty K."/>
            <person name="Dinkelacker I."/>
            <person name="Fulton L."/>
            <person name="Fulton R."/>
            <person name="Godfrey J."/>
            <person name="Minx P."/>
            <person name="Mitreva M."/>
            <person name="Roeseler W."/>
            <person name="Tian H."/>
            <person name="Witte H."/>
            <person name="Yang S.P."/>
            <person name="Wilson R.K."/>
            <person name="Sommer R.J."/>
        </authorList>
    </citation>
    <scope>NUCLEOTIDE SEQUENCE [LARGE SCALE GENOMIC DNA]</scope>
    <source>
        <strain evidence="4">PS312</strain>
    </source>
</reference>
<feature type="compositionally biased region" description="Basic and acidic residues" evidence="1">
    <location>
        <begin position="43"/>
        <end position="54"/>
    </location>
</feature>
<dbReference type="AlphaFoldDB" id="A0A2A6CSV0"/>
<keyword evidence="2" id="KW-1133">Transmembrane helix</keyword>
<name>A0A2A6CSV0_PRIPA</name>
<keyword evidence="2" id="KW-0812">Transmembrane</keyword>
<feature type="transmembrane region" description="Helical" evidence="2">
    <location>
        <begin position="12"/>
        <end position="30"/>
    </location>
</feature>
<protein>
    <submittedName>
        <fullName evidence="3">Uncharacterized protein</fullName>
    </submittedName>
</protein>
<dbReference type="Proteomes" id="UP000005239">
    <property type="component" value="Unassembled WGS sequence"/>
</dbReference>
<evidence type="ECO:0000313" key="3">
    <source>
        <dbReference type="EnsemblMetazoa" id="PPA37728.1"/>
    </source>
</evidence>
<accession>A0A2A6CSV0</accession>
<evidence type="ECO:0000313" key="4">
    <source>
        <dbReference type="Proteomes" id="UP000005239"/>
    </source>
</evidence>
<feature type="region of interest" description="Disordered" evidence="1">
    <location>
        <begin position="43"/>
        <end position="62"/>
    </location>
</feature>
<keyword evidence="4" id="KW-1185">Reference proteome</keyword>